<name>A0A1Y1YNL9_9FUNG</name>
<keyword evidence="4" id="KW-1185">Reference proteome</keyword>
<keyword evidence="1" id="KW-0677">Repeat</keyword>
<dbReference type="Proteomes" id="UP000193920">
    <property type="component" value="Unassembled WGS sequence"/>
</dbReference>
<dbReference type="Pfam" id="PF12796">
    <property type="entry name" value="Ank_2"/>
    <property type="match status" value="1"/>
</dbReference>
<reference evidence="3 4" key="1">
    <citation type="submission" date="2016-08" db="EMBL/GenBank/DDBJ databases">
        <title>A Parts List for Fungal Cellulosomes Revealed by Comparative Genomics.</title>
        <authorList>
            <consortium name="DOE Joint Genome Institute"/>
            <person name="Haitjema C.H."/>
            <person name="Gilmore S.P."/>
            <person name="Henske J.K."/>
            <person name="Solomon K.V."/>
            <person name="De Groot R."/>
            <person name="Kuo A."/>
            <person name="Mondo S.J."/>
            <person name="Salamov A.A."/>
            <person name="Labutti K."/>
            <person name="Zhao Z."/>
            <person name="Chiniquy J."/>
            <person name="Barry K."/>
            <person name="Brewer H.M."/>
            <person name="Purvine S.O."/>
            <person name="Wright A.T."/>
            <person name="Boxma B."/>
            <person name="Van Alen T."/>
            <person name="Hackstein J.H."/>
            <person name="Baker S.E."/>
            <person name="Grigoriev I.V."/>
            <person name="O'Malley M.A."/>
        </authorList>
    </citation>
    <scope>NUCLEOTIDE SEQUENCE [LARGE SCALE GENOMIC DNA]</scope>
    <source>
        <strain evidence="3 4">G1</strain>
    </source>
</reference>
<dbReference type="SMART" id="SM00248">
    <property type="entry name" value="ANK"/>
    <property type="match status" value="7"/>
</dbReference>
<dbReference type="OrthoDB" id="7464126at2759"/>
<evidence type="ECO:0000256" key="2">
    <source>
        <dbReference type="ARBA" id="ARBA00023043"/>
    </source>
</evidence>
<dbReference type="STRING" id="1754190.A0A1Y1YNL9"/>
<keyword evidence="2" id="KW-0040">ANK repeat</keyword>
<dbReference type="EMBL" id="MCOG01000542">
    <property type="protein sequence ID" value="ORX99601.1"/>
    <property type="molecule type" value="Genomic_DNA"/>
</dbReference>
<dbReference type="SUPFAM" id="SSF48403">
    <property type="entry name" value="Ankyrin repeat"/>
    <property type="match status" value="1"/>
</dbReference>
<dbReference type="Gene3D" id="1.25.40.20">
    <property type="entry name" value="Ankyrin repeat-containing domain"/>
    <property type="match status" value="2"/>
</dbReference>
<sequence>MITEEELIEYIKNKQVKELSIYFKENNIISENFDNFNKILLYFIKNDSSIEYIKFIINRQKNKENIEALFQTIQYNKFKKAKLLIKNGANINGLINIDKNNYYNIIEYLLDYNYLDLKNIKFIIKNNFNGSIINSKLICNLIKDERNDILKLILQNNYFSDEFINNIILREFLIKRFKNRNPLSSKELKQLLLNRELQFRIDINEKEKYGNYPLLQAINYNNLENVELLMNYADKHGIVLTINDKDEDDYFPLLQSIRTNSWGNINIIRALIEYANRHNIILNVNEKDLRGNFCLLQAIANNNIEIVNLLLEYSNSHNIVLNIKEKDNNGNYPLLQALDTVDGVNTDIINLLISYANDHQIILNINEKNSQGNYPVLQSVYKNNSHATKQLMKYAKKKKFVLNINEVDNEGYYPLYFAVKYKNIKLIKMLFKYAKYYNITLKMDEKLSNKSDCQLISSLDI</sequence>
<dbReference type="PANTHER" id="PTHR24178:SF41">
    <property type="entry name" value="ANKYRIN-2 ISOFORM X1"/>
    <property type="match status" value="1"/>
</dbReference>
<gene>
    <name evidence="3" type="ORF">LY90DRAFT_519886</name>
</gene>
<evidence type="ECO:0000313" key="3">
    <source>
        <dbReference type="EMBL" id="ORX99601.1"/>
    </source>
</evidence>
<organism evidence="3 4">
    <name type="scientific">Neocallimastix californiae</name>
    <dbReference type="NCBI Taxonomy" id="1754190"/>
    <lineage>
        <taxon>Eukaryota</taxon>
        <taxon>Fungi</taxon>
        <taxon>Fungi incertae sedis</taxon>
        <taxon>Chytridiomycota</taxon>
        <taxon>Chytridiomycota incertae sedis</taxon>
        <taxon>Neocallimastigomycetes</taxon>
        <taxon>Neocallimastigales</taxon>
        <taxon>Neocallimastigaceae</taxon>
        <taxon>Neocallimastix</taxon>
    </lineage>
</organism>
<protein>
    <submittedName>
        <fullName evidence="3">Ankyrin</fullName>
    </submittedName>
</protein>
<evidence type="ECO:0000256" key="1">
    <source>
        <dbReference type="ARBA" id="ARBA00022737"/>
    </source>
</evidence>
<accession>A0A1Y1YNL9</accession>
<dbReference type="InterPro" id="IPR002110">
    <property type="entry name" value="Ankyrin_rpt"/>
</dbReference>
<dbReference type="AlphaFoldDB" id="A0A1Y1YNL9"/>
<dbReference type="PANTHER" id="PTHR24178">
    <property type="entry name" value="MOLTING PROTEIN MLT-4"/>
    <property type="match status" value="1"/>
</dbReference>
<comment type="caution">
    <text evidence="3">The sequence shown here is derived from an EMBL/GenBank/DDBJ whole genome shotgun (WGS) entry which is preliminary data.</text>
</comment>
<evidence type="ECO:0000313" key="4">
    <source>
        <dbReference type="Proteomes" id="UP000193920"/>
    </source>
</evidence>
<proteinExistence type="predicted"/>
<dbReference type="InterPro" id="IPR036770">
    <property type="entry name" value="Ankyrin_rpt-contain_sf"/>
</dbReference>